<dbReference type="PANTHER" id="PTHR13170">
    <property type="entry name" value="O-GLCNACASE"/>
    <property type="match status" value="1"/>
</dbReference>
<evidence type="ECO:0000256" key="4">
    <source>
        <dbReference type="SAM" id="SignalP"/>
    </source>
</evidence>
<organism evidence="6 7">
    <name type="scientific">Pedosphaera parvula (strain Ellin514)</name>
    <dbReference type="NCBI Taxonomy" id="320771"/>
    <lineage>
        <taxon>Bacteria</taxon>
        <taxon>Pseudomonadati</taxon>
        <taxon>Verrucomicrobiota</taxon>
        <taxon>Pedosphaerae</taxon>
        <taxon>Pedosphaerales</taxon>
        <taxon>Pedosphaeraceae</taxon>
        <taxon>Pedosphaera</taxon>
    </lineage>
</organism>
<dbReference type="InterPro" id="IPR051822">
    <property type="entry name" value="Glycosyl_Hydrolase_84"/>
</dbReference>
<dbReference type="Proteomes" id="UP000003688">
    <property type="component" value="Unassembled WGS sequence"/>
</dbReference>
<feature type="active site" description="Proton donor" evidence="3">
    <location>
        <position position="328"/>
    </location>
</feature>
<sequence precursor="true">MCIQKLKLKSVVLVVSSLLAVVDITNAAPLFEGCGTNFQGGGRALFGSSFHARQGVNMVYAQPTRLAASMTASFKLNQSPAEPLSLLIEAMNDDSPRECRIRMLLNDRELLVGSNGFAHGRWQTRQFLIPRGTLHSGTNQFVISNLEASGNTGQPPWFMVARCAIADKDYKLSRIKEATLQIQLPKEVRPFPQPLPADHPQPGFKFRGTKGWAWTEKQYLEEIPFLVRYKMNFLMNCYISMFTSPSNHIGRWTNEWWKPLPDAKKEAYARVIHACQENGITFCFAIHPQLSSPRPFDFSKPEEVDELYQNFDWAQSQGVHWFSVSLDDVSWTGKGPLVGGTQHAKLVNTVIKRLRQKDPDAQMIFCPGPYSGDGTNPTDHAYLQALGNDLDPAVYIFWTGDGVADQKITRKAAESYKGVVRHRLFLWDNYPVNDSAPTLHLGPLSGRAADLCEVADGYMSNPMALQNEINRIPLATCADYSYNPWRYDPDRSIGQAILGLAQTISQQLVLKELVETYPGFLISGGGTGENPVRRKFEELAGSQDSRTEAHDFVRHLEDISLRLTKEFPGEFTEARQTVDEDVIWMKAKL</sequence>
<evidence type="ECO:0000256" key="3">
    <source>
        <dbReference type="PROSITE-ProRule" id="PRU01353"/>
    </source>
</evidence>
<dbReference type="PANTHER" id="PTHR13170:SF16">
    <property type="entry name" value="PROTEIN O-GLCNACASE"/>
    <property type="match status" value="1"/>
</dbReference>
<gene>
    <name evidence="6" type="ORF">Cflav_PD5667</name>
</gene>
<dbReference type="STRING" id="320771.Cflav_PD5667"/>
<dbReference type="SUPFAM" id="SSF51445">
    <property type="entry name" value="(Trans)glycosidases"/>
    <property type="match status" value="1"/>
</dbReference>
<keyword evidence="4" id="KW-0732">Signal</keyword>
<dbReference type="Gene3D" id="3.20.20.80">
    <property type="entry name" value="Glycosidases"/>
    <property type="match status" value="1"/>
</dbReference>
<proteinExistence type="inferred from homology"/>
<reference evidence="6 7" key="1">
    <citation type="journal article" date="2011" name="J. Bacteriol.">
        <title>Genome sequence of 'Pedosphaera parvula' Ellin514, an aerobic Verrucomicrobial isolate from pasture soil.</title>
        <authorList>
            <person name="Kant R."/>
            <person name="van Passel M.W."/>
            <person name="Sangwan P."/>
            <person name="Palva A."/>
            <person name="Lucas S."/>
            <person name="Copeland A."/>
            <person name="Lapidus A."/>
            <person name="Glavina Del Rio T."/>
            <person name="Dalin E."/>
            <person name="Tice H."/>
            <person name="Bruce D."/>
            <person name="Goodwin L."/>
            <person name="Pitluck S."/>
            <person name="Chertkov O."/>
            <person name="Larimer F.W."/>
            <person name="Land M.L."/>
            <person name="Hauser L."/>
            <person name="Brettin T.S."/>
            <person name="Detter J.C."/>
            <person name="Han S."/>
            <person name="de Vos W.M."/>
            <person name="Janssen P.H."/>
            <person name="Smidt H."/>
        </authorList>
    </citation>
    <scope>NUCLEOTIDE SEQUENCE [LARGE SCALE GENOMIC DNA]</scope>
    <source>
        <strain evidence="6 7">Ellin514</strain>
    </source>
</reference>
<dbReference type="RefSeq" id="WP_007412845.1">
    <property type="nucleotide sequence ID" value="NZ_ABOX02000002.1"/>
</dbReference>
<dbReference type="PROSITE" id="PS52009">
    <property type="entry name" value="GH84"/>
    <property type="match status" value="1"/>
</dbReference>
<feature type="signal peptide" evidence="4">
    <location>
        <begin position="1"/>
        <end position="27"/>
    </location>
</feature>
<dbReference type="GO" id="GO:1901135">
    <property type="term" value="P:carbohydrate derivative metabolic process"/>
    <property type="evidence" value="ECO:0007669"/>
    <property type="project" value="UniProtKB-ARBA"/>
</dbReference>
<dbReference type="InterPro" id="IPR011496">
    <property type="entry name" value="O-GlcNAcase_cat"/>
</dbReference>
<dbReference type="AlphaFoldDB" id="B9XAJ7"/>
<keyword evidence="2 3" id="KW-0326">Glycosidase</keyword>
<evidence type="ECO:0000313" key="6">
    <source>
        <dbReference type="EMBL" id="EEF63032.1"/>
    </source>
</evidence>
<name>B9XAJ7_PEDPL</name>
<feature type="domain" description="GH84" evidence="5">
    <location>
        <begin position="200"/>
        <end position="485"/>
    </location>
</feature>
<dbReference type="OrthoDB" id="9760892at2"/>
<accession>B9XAJ7</accession>
<comment type="caution">
    <text evidence="6">The sequence shown here is derived from an EMBL/GenBank/DDBJ whole genome shotgun (WGS) entry which is preliminary data.</text>
</comment>
<feature type="chain" id="PRO_5002893098" evidence="4">
    <location>
        <begin position="28"/>
        <end position="589"/>
    </location>
</feature>
<keyword evidence="1 3" id="KW-0378">Hydrolase</keyword>
<dbReference type="GO" id="GO:0015929">
    <property type="term" value="F:hexosaminidase activity"/>
    <property type="evidence" value="ECO:0007669"/>
    <property type="project" value="UniProtKB-ARBA"/>
</dbReference>
<comment type="similarity">
    <text evidence="3">Belongs to the glycosyl hydrolase 84 family.</text>
</comment>
<protein>
    <submittedName>
        <fullName evidence="6">Hyaluronidase</fullName>
    </submittedName>
</protein>
<evidence type="ECO:0000313" key="7">
    <source>
        <dbReference type="Proteomes" id="UP000003688"/>
    </source>
</evidence>
<evidence type="ECO:0000256" key="2">
    <source>
        <dbReference type="ARBA" id="ARBA00023295"/>
    </source>
</evidence>
<evidence type="ECO:0000259" key="5">
    <source>
        <dbReference type="PROSITE" id="PS52009"/>
    </source>
</evidence>
<evidence type="ECO:0000256" key="1">
    <source>
        <dbReference type="ARBA" id="ARBA00022801"/>
    </source>
</evidence>
<dbReference type="InterPro" id="IPR017853">
    <property type="entry name" value="GH"/>
</dbReference>
<dbReference type="EMBL" id="ABOX02000002">
    <property type="protein sequence ID" value="EEF63032.1"/>
    <property type="molecule type" value="Genomic_DNA"/>
</dbReference>
<keyword evidence="7" id="KW-1185">Reference proteome</keyword>
<dbReference type="Pfam" id="PF07555">
    <property type="entry name" value="NAGidase"/>
    <property type="match status" value="1"/>
</dbReference>